<dbReference type="InterPro" id="IPR050106">
    <property type="entry name" value="HistidinolP_aminotransfase"/>
</dbReference>
<keyword evidence="7" id="KW-1185">Reference proteome</keyword>
<dbReference type="InterPro" id="IPR015422">
    <property type="entry name" value="PyrdxlP-dep_Trfase_small"/>
</dbReference>
<dbReference type="InterPro" id="IPR015421">
    <property type="entry name" value="PyrdxlP-dep_Trfase_major"/>
</dbReference>
<proteinExistence type="inferred from homology"/>
<dbReference type="SUPFAM" id="SSF53383">
    <property type="entry name" value="PLP-dependent transferases"/>
    <property type="match status" value="1"/>
</dbReference>
<dbReference type="GO" id="GO:0008483">
    <property type="term" value="F:transaminase activity"/>
    <property type="evidence" value="ECO:0007669"/>
    <property type="project" value="UniProtKB-KW"/>
</dbReference>
<dbReference type="InterPro" id="IPR004839">
    <property type="entry name" value="Aminotransferase_I/II_large"/>
</dbReference>
<evidence type="ECO:0000256" key="2">
    <source>
        <dbReference type="ARBA" id="ARBA00022576"/>
    </source>
</evidence>
<evidence type="ECO:0000256" key="3">
    <source>
        <dbReference type="ARBA" id="ARBA00022679"/>
    </source>
</evidence>
<dbReference type="Proteomes" id="UP000644010">
    <property type="component" value="Unassembled WGS sequence"/>
</dbReference>
<comment type="caution">
    <text evidence="6">The sequence shown here is derived from an EMBL/GenBank/DDBJ whole genome shotgun (WGS) entry which is preliminary data.</text>
</comment>
<evidence type="ECO:0000256" key="1">
    <source>
        <dbReference type="ARBA" id="ARBA00007970"/>
    </source>
</evidence>
<name>A0ABR7E4T8_9BACT</name>
<dbReference type="Pfam" id="PF00155">
    <property type="entry name" value="Aminotran_1_2"/>
    <property type="match status" value="1"/>
</dbReference>
<feature type="domain" description="Aminotransferase class I/classII large" evidence="5">
    <location>
        <begin position="31"/>
        <end position="360"/>
    </location>
</feature>
<dbReference type="PANTHER" id="PTHR43643">
    <property type="entry name" value="HISTIDINOL-PHOSPHATE AMINOTRANSFERASE 2"/>
    <property type="match status" value="1"/>
</dbReference>
<evidence type="ECO:0000313" key="7">
    <source>
        <dbReference type="Proteomes" id="UP000644010"/>
    </source>
</evidence>
<keyword evidence="2 6" id="KW-0032">Aminotransferase</keyword>
<gene>
    <name evidence="6" type="ORF">H8S77_18085</name>
</gene>
<keyword evidence="4" id="KW-0663">Pyridoxal phosphate</keyword>
<dbReference type="InterPro" id="IPR015424">
    <property type="entry name" value="PyrdxlP-dep_Trfase"/>
</dbReference>
<dbReference type="Gene3D" id="3.90.1150.10">
    <property type="entry name" value="Aspartate Aminotransferase, domain 1"/>
    <property type="match status" value="1"/>
</dbReference>
<dbReference type="Gene3D" id="3.40.640.10">
    <property type="entry name" value="Type I PLP-dependent aspartate aminotransferase-like (Major domain)"/>
    <property type="match status" value="1"/>
</dbReference>
<accession>A0ABR7E4T8</accession>
<dbReference type="CDD" id="cd00609">
    <property type="entry name" value="AAT_like"/>
    <property type="match status" value="1"/>
</dbReference>
<reference evidence="6 7" key="1">
    <citation type="submission" date="2020-08" db="EMBL/GenBank/DDBJ databases">
        <title>Genome public.</title>
        <authorList>
            <person name="Liu C."/>
            <person name="Sun Q."/>
        </authorList>
    </citation>
    <scope>NUCLEOTIDE SEQUENCE [LARGE SCALE GENOMIC DNA]</scope>
    <source>
        <strain evidence="6 7">BX2</strain>
    </source>
</reference>
<comment type="similarity">
    <text evidence="1">Belongs to the class-II pyridoxal-phosphate-dependent aminotransferase family. Histidinol-phosphate aminotransferase subfamily.</text>
</comment>
<evidence type="ECO:0000259" key="5">
    <source>
        <dbReference type="Pfam" id="PF00155"/>
    </source>
</evidence>
<evidence type="ECO:0000256" key="4">
    <source>
        <dbReference type="ARBA" id="ARBA00022898"/>
    </source>
</evidence>
<dbReference type="RefSeq" id="WP_186960600.1">
    <property type="nucleotide sequence ID" value="NZ_JACOOI010000022.1"/>
</dbReference>
<evidence type="ECO:0000313" key="6">
    <source>
        <dbReference type="EMBL" id="MBC5644793.1"/>
    </source>
</evidence>
<protein>
    <submittedName>
        <fullName evidence="6">Histidinol-phosphate aminotransferase family protein</fullName>
    </submittedName>
</protein>
<keyword evidence="3" id="KW-0808">Transferase</keyword>
<sequence length="368" mass="42948">MKFPNKYLRNLRPYKLASHKVWQVNPEERQKVLKLDWNEATVPPTPLVKEMVQKLIDEPMFFNLYPSTFNEHLIELLSKYVGLPKENLQYFGSSDLLHEYICKVFISVGDPVLILGPSYDNFRLTCQANGANVYWSNYTDDFKFDKENFESDIRKIEPAVVYICNPNNPTGHVHTVDYIKYLLDEHSDTLFLIDEAYQEFSGVTAKNLVLEYDNILISRTMSKAFALANFRVGYLIASKDNVQFINRIRNPKNLTTFAQTATIAALTDVEYMNNYTKEVNLAKCWFKEKLETLFSKKMKPYESAGNFIMIEFPSYNEKMSLLQFLAENNIFVRDCTQGYSVRKCFRITIGTKKQMEIVLNVMMKYYAI</sequence>
<organism evidence="6 7">
    <name type="scientific">Parabacteroides segnis</name>
    <dbReference type="NCBI Taxonomy" id="2763058"/>
    <lineage>
        <taxon>Bacteria</taxon>
        <taxon>Pseudomonadati</taxon>
        <taxon>Bacteroidota</taxon>
        <taxon>Bacteroidia</taxon>
        <taxon>Bacteroidales</taxon>
        <taxon>Tannerellaceae</taxon>
        <taxon>Parabacteroides</taxon>
    </lineage>
</organism>
<dbReference type="PANTHER" id="PTHR43643:SF3">
    <property type="entry name" value="HISTIDINOL-PHOSPHATE AMINOTRANSFERASE"/>
    <property type="match status" value="1"/>
</dbReference>
<dbReference type="EMBL" id="JACOOI010000022">
    <property type="protein sequence ID" value="MBC5644793.1"/>
    <property type="molecule type" value="Genomic_DNA"/>
</dbReference>